<organism evidence="7 8">
    <name type="scientific">Thiopseudomonas alkaliphila</name>
    <dbReference type="NCBI Taxonomy" id="1697053"/>
    <lineage>
        <taxon>Bacteria</taxon>
        <taxon>Pseudomonadati</taxon>
        <taxon>Pseudomonadota</taxon>
        <taxon>Gammaproteobacteria</taxon>
        <taxon>Pseudomonadales</taxon>
        <taxon>Pseudomonadaceae</taxon>
        <taxon>Thiopseudomonas</taxon>
    </lineage>
</organism>
<reference evidence="7" key="1">
    <citation type="submission" date="2020-06" db="EMBL/GenBank/DDBJ databases">
        <authorList>
            <person name="Dong N."/>
        </authorList>
    </citation>
    <scope>NUCLEOTIDE SEQUENCE</scope>
    <source>
        <strain evidence="7">DF46-2-2</strain>
    </source>
</reference>
<keyword evidence="4" id="KW-0067">ATP-binding</keyword>
<evidence type="ECO:0000256" key="5">
    <source>
        <dbReference type="SAM" id="Coils"/>
    </source>
</evidence>
<reference evidence="7" key="2">
    <citation type="journal article" date="2022" name="Sci. Total Environ.">
        <title>Prevalence, transmission, and molecular epidemiology of tet(X)-positive bacteria among humans, animals, and environmental niches in China: An epidemiological, and genomic-based study.</title>
        <authorList>
            <person name="Dong N."/>
            <person name="Zeng Y."/>
            <person name="Cai C."/>
            <person name="Sun C."/>
            <person name="Lu J."/>
            <person name="Liu C."/>
            <person name="Zhou H."/>
            <person name="Sun Q."/>
            <person name="Shu L."/>
            <person name="Wang H."/>
            <person name="Wang Y."/>
            <person name="Wang S."/>
            <person name="Wu C."/>
            <person name="Chan E.W."/>
            <person name="Chen G."/>
            <person name="Shen Z."/>
            <person name="Chen S."/>
            <person name="Zhang R."/>
        </authorList>
    </citation>
    <scope>NUCLEOTIDE SEQUENCE</scope>
    <source>
        <strain evidence="7">DF46-2-2</strain>
    </source>
</reference>
<dbReference type="InterPro" id="IPR014016">
    <property type="entry name" value="UvrD-like_ATP-bd"/>
</dbReference>
<dbReference type="Gene3D" id="3.40.50.300">
    <property type="entry name" value="P-loop containing nucleotide triphosphate hydrolases"/>
    <property type="match status" value="2"/>
</dbReference>
<comment type="caution">
    <text evidence="7">The sequence shown here is derived from an EMBL/GenBank/DDBJ whole genome shotgun (WGS) entry which is preliminary data.</text>
</comment>
<name>A0AAW7DTH5_9GAMM</name>
<dbReference type="GO" id="GO:0004386">
    <property type="term" value="F:helicase activity"/>
    <property type="evidence" value="ECO:0007669"/>
    <property type="project" value="UniProtKB-KW"/>
</dbReference>
<evidence type="ECO:0000256" key="2">
    <source>
        <dbReference type="ARBA" id="ARBA00022801"/>
    </source>
</evidence>
<dbReference type="GO" id="GO:0016787">
    <property type="term" value="F:hydrolase activity"/>
    <property type="evidence" value="ECO:0007669"/>
    <property type="project" value="UniProtKB-KW"/>
</dbReference>
<keyword evidence="2" id="KW-0378">Hydrolase</keyword>
<sequence>MNFKPELKMDFETFNKHTDTPIFHRLKFEKTSIYLTKSTFYDLLTSKNDHGYYRIFSWDDWRAKAFLGFELGDASPALGLVNLIGHFTPTQNDLTEIQYVSERGKAYYDTAKGELEGLKGIDQTRQREKIDSRTFMRMNEIIPTGKQGKAIYGEGNYIIDGAAGTGKSTTVLQKIKLLEKHNSVQPEKILVLVKNKRVIKEFGELLETIGITELRIVLIEEFEPSLFNTTSNDINSVIDSTWDTASRLNECLATLKKEQELLSNGILSNIGSNDLLITKVFERDSELINLFHGYHKQRTAIVALRENNSKEISKAKNEQSIELDKYKNLLTNKALQKKNKGKKLPLISGMLKNINPVITLTLGDEAEIRDAVRKKKDQLDSKIDKLSNSLREKEKKAIRKLDAYNSNIRKRVLSDEYSELHSSDDKESRLLNLQINKLAGSSTSLHTIIVDEAQDVPVSKIHLAWLMAENIILTGDELQKEASDGIGTWDNLGKLENQFSKEGQKSIFTLSHNFRQTFELGSFSFNFRQLVLGRPITDIQEEYFENQKGFNKPQLALINQTSDFIALVNDKARLIDKTFSDAIPVVVFYENEASLNRLKGILVKANIQYGYDGDESKTVMFVDIKNIAGRSFPVVLMPLISATNESSIYIMISRAKYDLCIFTGKDKKINRHIERLLFDRIIVPYE</sequence>
<gene>
    <name evidence="7" type="ORF">HX099_08370</name>
</gene>
<dbReference type="Proteomes" id="UP001173465">
    <property type="component" value="Unassembled WGS sequence"/>
</dbReference>
<proteinExistence type="predicted"/>
<evidence type="ECO:0000259" key="6">
    <source>
        <dbReference type="Pfam" id="PF00580"/>
    </source>
</evidence>
<dbReference type="GO" id="GO:0005524">
    <property type="term" value="F:ATP binding"/>
    <property type="evidence" value="ECO:0007669"/>
    <property type="project" value="UniProtKB-KW"/>
</dbReference>
<dbReference type="EMBL" id="JACANB010000004">
    <property type="protein sequence ID" value="MDM1696670.1"/>
    <property type="molecule type" value="Genomic_DNA"/>
</dbReference>
<keyword evidence="3" id="KW-0347">Helicase</keyword>
<evidence type="ECO:0000256" key="3">
    <source>
        <dbReference type="ARBA" id="ARBA00022806"/>
    </source>
</evidence>
<evidence type="ECO:0000313" key="7">
    <source>
        <dbReference type="EMBL" id="MDM1696670.1"/>
    </source>
</evidence>
<keyword evidence="1" id="KW-0547">Nucleotide-binding</keyword>
<dbReference type="AlphaFoldDB" id="A0AAW7DTH5"/>
<dbReference type="RefSeq" id="WP_286593952.1">
    <property type="nucleotide sequence ID" value="NZ_JACANB010000004.1"/>
</dbReference>
<accession>A0AAW7DTH5</accession>
<dbReference type="Pfam" id="PF00580">
    <property type="entry name" value="UvrD-helicase"/>
    <property type="match status" value="1"/>
</dbReference>
<evidence type="ECO:0000313" key="8">
    <source>
        <dbReference type="Proteomes" id="UP001173465"/>
    </source>
</evidence>
<keyword evidence="5" id="KW-0175">Coiled coil</keyword>
<dbReference type="InterPro" id="IPR027417">
    <property type="entry name" value="P-loop_NTPase"/>
</dbReference>
<evidence type="ECO:0000256" key="4">
    <source>
        <dbReference type="ARBA" id="ARBA00022840"/>
    </source>
</evidence>
<dbReference type="SUPFAM" id="SSF52540">
    <property type="entry name" value="P-loop containing nucleoside triphosphate hydrolases"/>
    <property type="match status" value="1"/>
</dbReference>
<protein>
    <submittedName>
        <fullName evidence="7">AAA family ATPase</fullName>
    </submittedName>
</protein>
<feature type="coiled-coil region" evidence="5">
    <location>
        <begin position="369"/>
        <end position="396"/>
    </location>
</feature>
<evidence type="ECO:0000256" key="1">
    <source>
        <dbReference type="ARBA" id="ARBA00022741"/>
    </source>
</evidence>
<feature type="domain" description="UvrD-like helicase ATP-binding" evidence="6">
    <location>
        <begin position="151"/>
        <end position="479"/>
    </location>
</feature>